<dbReference type="PANTHER" id="PTHR21368">
    <property type="entry name" value="50S RIBOSOMAL PROTEIN L9"/>
    <property type="match status" value="1"/>
</dbReference>
<dbReference type="InterPro" id="IPR020069">
    <property type="entry name" value="Ribosomal_bL9_C"/>
</dbReference>
<dbReference type="EMBL" id="JADGJW010000027">
    <property type="protein sequence ID" value="KAJ3226864.1"/>
    <property type="molecule type" value="Genomic_DNA"/>
</dbReference>
<dbReference type="Gene3D" id="3.10.430.100">
    <property type="entry name" value="Ribosomal protein L9, C-terminal domain"/>
    <property type="match status" value="1"/>
</dbReference>
<sequence>MSKFRKPDVHVYLLQDIQQLGVKGEIILVPSEAARKYLLPFQLAYYVPRHKGKPILPPDWEPKINPDDIKLEKILPAYDPTGYVEAEGNAASAAEKQSEEELKLQEQEKLKELKLHVNSERIKSLKQHVKKLEFLKVKIGKDTRIYGSISVDDITAEIKSKFSIIVEKSEVTINDVKDEKIKSIGVFKGVIRIEDIAEEVYFDIVVKDATLAS</sequence>
<evidence type="ECO:0000256" key="1">
    <source>
        <dbReference type="ARBA" id="ARBA00010605"/>
    </source>
</evidence>
<dbReference type="SUPFAM" id="SSF55653">
    <property type="entry name" value="Ribosomal protein L9 C-domain"/>
    <property type="match status" value="1"/>
</dbReference>
<keyword evidence="10" id="KW-1185">Reference proteome</keyword>
<accession>A0AAD5U755</accession>
<evidence type="ECO:0000313" key="9">
    <source>
        <dbReference type="EMBL" id="KAJ3226864.1"/>
    </source>
</evidence>
<proteinExistence type="inferred from homology"/>
<organism evidence="9 10">
    <name type="scientific">Clydaea vesicula</name>
    <dbReference type="NCBI Taxonomy" id="447962"/>
    <lineage>
        <taxon>Eukaryota</taxon>
        <taxon>Fungi</taxon>
        <taxon>Fungi incertae sedis</taxon>
        <taxon>Chytridiomycota</taxon>
        <taxon>Chytridiomycota incertae sedis</taxon>
        <taxon>Chytridiomycetes</taxon>
        <taxon>Lobulomycetales</taxon>
        <taxon>Lobulomycetaceae</taxon>
        <taxon>Clydaea</taxon>
    </lineage>
</organism>
<dbReference type="InterPro" id="IPR000244">
    <property type="entry name" value="Ribosomal_bL9"/>
</dbReference>
<dbReference type="GO" id="GO:0019843">
    <property type="term" value="F:rRNA binding"/>
    <property type="evidence" value="ECO:0007669"/>
    <property type="project" value="UniProtKB-KW"/>
</dbReference>
<comment type="similarity">
    <text evidence="1">Belongs to the bacterial ribosomal protein bL9 family.</text>
</comment>
<feature type="domain" description="Ribosomal protein L9" evidence="7">
    <location>
        <begin position="10"/>
        <end position="47"/>
    </location>
</feature>
<evidence type="ECO:0000256" key="3">
    <source>
        <dbReference type="ARBA" id="ARBA00022884"/>
    </source>
</evidence>
<evidence type="ECO:0000256" key="6">
    <source>
        <dbReference type="ARBA" id="ARBA00035427"/>
    </source>
</evidence>
<evidence type="ECO:0000313" key="10">
    <source>
        <dbReference type="Proteomes" id="UP001211065"/>
    </source>
</evidence>
<feature type="domain" description="Large ribosomal subunit protein bL9 C-terminal" evidence="8">
    <location>
        <begin position="123"/>
        <end position="194"/>
    </location>
</feature>
<evidence type="ECO:0000256" key="2">
    <source>
        <dbReference type="ARBA" id="ARBA00022730"/>
    </source>
</evidence>
<name>A0AAD5U755_9FUNG</name>
<evidence type="ECO:0000259" key="8">
    <source>
        <dbReference type="Pfam" id="PF03948"/>
    </source>
</evidence>
<dbReference type="GO" id="GO:0003735">
    <property type="term" value="F:structural constituent of ribosome"/>
    <property type="evidence" value="ECO:0007669"/>
    <property type="project" value="InterPro"/>
</dbReference>
<dbReference type="GO" id="GO:0005840">
    <property type="term" value="C:ribosome"/>
    <property type="evidence" value="ECO:0007669"/>
    <property type="project" value="UniProtKB-KW"/>
</dbReference>
<dbReference type="GO" id="GO:1990904">
    <property type="term" value="C:ribonucleoprotein complex"/>
    <property type="evidence" value="ECO:0007669"/>
    <property type="project" value="UniProtKB-KW"/>
</dbReference>
<keyword evidence="2" id="KW-0699">rRNA-binding</keyword>
<dbReference type="Pfam" id="PF03948">
    <property type="entry name" value="Ribosomal_L9_C"/>
    <property type="match status" value="1"/>
</dbReference>
<dbReference type="InterPro" id="IPR009027">
    <property type="entry name" value="Ribosomal_bL9/RNase_H1_N"/>
</dbReference>
<dbReference type="AlphaFoldDB" id="A0AAD5U755"/>
<dbReference type="InterPro" id="IPR036791">
    <property type="entry name" value="Ribosomal_bL9_C_sf"/>
</dbReference>
<dbReference type="Gene3D" id="3.40.5.10">
    <property type="entry name" value="Ribosomal protein L9, N-terminal domain"/>
    <property type="match status" value="1"/>
</dbReference>
<dbReference type="InterPro" id="IPR020070">
    <property type="entry name" value="Ribosomal_bL9_N"/>
</dbReference>
<keyword evidence="3" id="KW-0694">RNA-binding</keyword>
<dbReference type="Proteomes" id="UP001211065">
    <property type="component" value="Unassembled WGS sequence"/>
</dbReference>
<gene>
    <name evidence="9" type="ORF">HK099_003976</name>
</gene>
<dbReference type="GO" id="GO:0006412">
    <property type="term" value="P:translation"/>
    <property type="evidence" value="ECO:0007669"/>
    <property type="project" value="InterPro"/>
</dbReference>
<reference evidence="9" key="1">
    <citation type="submission" date="2020-05" db="EMBL/GenBank/DDBJ databases">
        <title>Phylogenomic resolution of chytrid fungi.</title>
        <authorList>
            <person name="Stajich J.E."/>
            <person name="Amses K."/>
            <person name="Simmons R."/>
            <person name="Seto K."/>
            <person name="Myers J."/>
            <person name="Bonds A."/>
            <person name="Quandt C.A."/>
            <person name="Barry K."/>
            <person name="Liu P."/>
            <person name="Grigoriev I."/>
            <person name="Longcore J.E."/>
            <person name="James T.Y."/>
        </authorList>
    </citation>
    <scope>NUCLEOTIDE SEQUENCE</scope>
    <source>
        <strain evidence="9">JEL0476</strain>
    </source>
</reference>
<protein>
    <recommendedName>
        <fullName evidence="6">50S ribosomal protein L9, chloroplastic</fullName>
    </recommendedName>
</protein>
<evidence type="ECO:0000259" key="7">
    <source>
        <dbReference type="Pfam" id="PF01281"/>
    </source>
</evidence>
<keyword evidence="5" id="KW-0687">Ribonucleoprotein</keyword>
<dbReference type="SUPFAM" id="SSF55658">
    <property type="entry name" value="L9 N-domain-like"/>
    <property type="match status" value="1"/>
</dbReference>
<dbReference type="Pfam" id="PF01281">
    <property type="entry name" value="Ribosomal_L9_N"/>
    <property type="match status" value="1"/>
</dbReference>
<evidence type="ECO:0000256" key="4">
    <source>
        <dbReference type="ARBA" id="ARBA00022980"/>
    </source>
</evidence>
<comment type="caution">
    <text evidence="9">The sequence shown here is derived from an EMBL/GenBank/DDBJ whole genome shotgun (WGS) entry which is preliminary data.</text>
</comment>
<evidence type="ECO:0000256" key="5">
    <source>
        <dbReference type="ARBA" id="ARBA00023274"/>
    </source>
</evidence>
<keyword evidence="4" id="KW-0689">Ribosomal protein</keyword>
<dbReference type="InterPro" id="IPR036935">
    <property type="entry name" value="Ribosomal_bL9_N_sf"/>
</dbReference>